<sequence length="128" mass="14925">MSEENFEIEIFEVGKFESIFCQICSREYQKDDKIAKLPCGDSFHEECIKLHIVKKKECPTCKKEIKTRKSSDNRDRSFSRRRRSRSRQIEFLIPATRGQPSTLPSETSFELPGRNSNAFLSTSFDSTF</sequence>
<dbReference type="SUPFAM" id="SSF57850">
    <property type="entry name" value="RING/U-box"/>
    <property type="match status" value="1"/>
</dbReference>
<evidence type="ECO:0000256" key="6">
    <source>
        <dbReference type="ARBA" id="ARBA00022786"/>
    </source>
</evidence>
<keyword evidence="12" id="KW-1185">Reference proteome</keyword>
<dbReference type="Proteomes" id="UP001107558">
    <property type="component" value="Chromosome 2"/>
</dbReference>
<comment type="catalytic activity">
    <reaction evidence="1">
        <text>S-ubiquitinyl-[E2 ubiquitin-conjugating enzyme]-L-cysteine + [acceptor protein]-L-lysine = [E2 ubiquitin-conjugating enzyme]-L-cysteine + N(6)-ubiquitinyl-[acceptor protein]-L-lysine.</text>
        <dbReference type="EC" id="2.3.2.27"/>
    </reaction>
</comment>
<evidence type="ECO:0000256" key="9">
    <source>
        <dbReference type="SAM" id="MobiDB-lite"/>
    </source>
</evidence>
<keyword evidence="4" id="KW-0479">Metal-binding</keyword>
<dbReference type="EC" id="2.3.2.27" evidence="2"/>
<comment type="caution">
    <text evidence="11">The sequence shown here is derived from an EMBL/GenBank/DDBJ whole genome shotgun (WGS) entry which is preliminary data.</text>
</comment>
<accession>A0A9J6C8W7</accession>
<dbReference type="InterPro" id="IPR045191">
    <property type="entry name" value="MBR1/2-like"/>
</dbReference>
<gene>
    <name evidence="11" type="ORF">PVAND_008005</name>
</gene>
<keyword evidence="6" id="KW-0833">Ubl conjugation pathway</keyword>
<feature type="region of interest" description="Disordered" evidence="9">
    <location>
        <begin position="65"/>
        <end position="115"/>
    </location>
</feature>
<feature type="compositionally biased region" description="Polar residues" evidence="9">
    <location>
        <begin position="98"/>
        <end position="115"/>
    </location>
</feature>
<dbReference type="InterPro" id="IPR001841">
    <property type="entry name" value="Znf_RING"/>
</dbReference>
<dbReference type="InterPro" id="IPR013083">
    <property type="entry name" value="Znf_RING/FYVE/PHD"/>
</dbReference>
<name>A0A9J6C8W7_POLVA</name>
<reference evidence="11" key="1">
    <citation type="submission" date="2021-03" db="EMBL/GenBank/DDBJ databases">
        <title>Chromosome level genome of the anhydrobiotic midge Polypedilum vanderplanki.</title>
        <authorList>
            <person name="Yoshida Y."/>
            <person name="Kikawada T."/>
            <person name="Gusev O."/>
        </authorList>
    </citation>
    <scope>NUCLEOTIDE SEQUENCE</scope>
    <source>
        <strain evidence="11">NIAS01</strain>
        <tissue evidence="11">Whole body or cell culture</tissue>
    </source>
</reference>
<keyword evidence="5 8" id="KW-0863">Zinc-finger</keyword>
<dbReference type="Pfam" id="PF13639">
    <property type="entry name" value="zf-RING_2"/>
    <property type="match status" value="1"/>
</dbReference>
<proteinExistence type="predicted"/>
<dbReference type="PANTHER" id="PTHR22937">
    <property type="entry name" value="E3 UBIQUITIN-PROTEIN LIGASE RNF165"/>
    <property type="match status" value="1"/>
</dbReference>
<evidence type="ECO:0000256" key="2">
    <source>
        <dbReference type="ARBA" id="ARBA00012483"/>
    </source>
</evidence>
<dbReference type="AlphaFoldDB" id="A0A9J6C8W7"/>
<feature type="domain" description="RING-type" evidence="10">
    <location>
        <begin position="21"/>
        <end position="62"/>
    </location>
</feature>
<dbReference type="GO" id="GO:0008270">
    <property type="term" value="F:zinc ion binding"/>
    <property type="evidence" value="ECO:0007669"/>
    <property type="project" value="UniProtKB-KW"/>
</dbReference>
<feature type="compositionally biased region" description="Basic and acidic residues" evidence="9">
    <location>
        <begin position="65"/>
        <end position="78"/>
    </location>
</feature>
<evidence type="ECO:0000313" key="12">
    <source>
        <dbReference type="Proteomes" id="UP001107558"/>
    </source>
</evidence>
<evidence type="ECO:0000256" key="4">
    <source>
        <dbReference type="ARBA" id="ARBA00022723"/>
    </source>
</evidence>
<evidence type="ECO:0000256" key="1">
    <source>
        <dbReference type="ARBA" id="ARBA00000900"/>
    </source>
</evidence>
<keyword evidence="3" id="KW-0808">Transferase</keyword>
<dbReference type="Gene3D" id="3.30.40.10">
    <property type="entry name" value="Zinc/RING finger domain, C3HC4 (zinc finger)"/>
    <property type="match status" value="1"/>
</dbReference>
<evidence type="ECO:0000259" key="10">
    <source>
        <dbReference type="PROSITE" id="PS50089"/>
    </source>
</evidence>
<evidence type="ECO:0000256" key="3">
    <source>
        <dbReference type="ARBA" id="ARBA00022679"/>
    </source>
</evidence>
<organism evidence="11 12">
    <name type="scientific">Polypedilum vanderplanki</name>
    <name type="common">Sleeping chironomid midge</name>
    <dbReference type="NCBI Taxonomy" id="319348"/>
    <lineage>
        <taxon>Eukaryota</taxon>
        <taxon>Metazoa</taxon>
        <taxon>Ecdysozoa</taxon>
        <taxon>Arthropoda</taxon>
        <taxon>Hexapoda</taxon>
        <taxon>Insecta</taxon>
        <taxon>Pterygota</taxon>
        <taxon>Neoptera</taxon>
        <taxon>Endopterygota</taxon>
        <taxon>Diptera</taxon>
        <taxon>Nematocera</taxon>
        <taxon>Chironomoidea</taxon>
        <taxon>Chironomidae</taxon>
        <taxon>Chironominae</taxon>
        <taxon>Polypedilum</taxon>
        <taxon>Polypedilum</taxon>
    </lineage>
</organism>
<evidence type="ECO:0000256" key="5">
    <source>
        <dbReference type="ARBA" id="ARBA00022771"/>
    </source>
</evidence>
<evidence type="ECO:0000313" key="11">
    <source>
        <dbReference type="EMBL" id="KAG5678320.1"/>
    </source>
</evidence>
<evidence type="ECO:0000256" key="8">
    <source>
        <dbReference type="PROSITE-ProRule" id="PRU00175"/>
    </source>
</evidence>
<dbReference type="GO" id="GO:0061630">
    <property type="term" value="F:ubiquitin protein ligase activity"/>
    <property type="evidence" value="ECO:0007669"/>
    <property type="project" value="UniProtKB-EC"/>
</dbReference>
<evidence type="ECO:0000256" key="7">
    <source>
        <dbReference type="ARBA" id="ARBA00022833"/>
    </source>
</evidence>
<dbReference type="OrthoDB" id="9984778at2759"/>
<dbReference type="EMBL" id="JADBJN010000002">
    <property type="protein sequence ID" value="KAG5678320.1"/>
    <property type="molecule type" value="Genomic_DNA"/>
</dbReference>
<protein>
    <recommendedName>
        <fullName evidence="2">RING-type E3 ubiquitin transferase</fullName>
        <ecNumber evidence="2">2.3.2.27</ecNumber>
    </recommendedName>
</protein>
<keyword evidence="7" id="KW-0862">Zinc</keyword>
<dbReference type="PROSITE" id="PS50089">
    <property type="entry name" value="ZF_RING_2"/>
    <property type="match status" value="1"/>
</dbReference>
<dbReference type="PANTHER" id="PTHR22937:SF65">
    <property type="entry name" value="E3 UBIQUITIN-PROTEIN LIGASE ARK2C"/>
    <property type="match status" value="1"/>
</dbReference>